<protein>
    <submittedName>
        <fullName evidence="2">Branched-chain amino acid transport protein (AzlD)</fullName>
    </submittedName>
</protein>
<keyword evidence="1" id="KW-0472">Membrane</keyword>
<dbReference type="AlphaFoldDB" id="A0A078M7A2"/>
<dbReference type="EMBL" id="LN483074">
    <property type="protein sequence ID" value="CEA02159.1"/>
    <property type="molecule type" value="Genomic_DNA"/>
</dbReference>
<dbReference type="Pfam" id="PF05437">
    <property type="entry name" value="AzlD"/>
    <property type="match status" value="1"/>
</dbReference>
<sequence>MTTTTEMLRLIIGCAIVTWIPRVLPFIFVRSFSLPDRMLRWLSYIPVCILSALVFESLLDTSGTVVSLDWPKLITFVPTLAIALITKSLSLTVVGGVIIMAVVRLVM</sequence>
<proteinExistence type="predicted"/>
<gene>
    <name evidence="2" type="ORF">BN1050_01152</name>
</gene>
<organism evidence="2">
    <name type="scientific">Metalysinibacillus saudimassiliensis</name>
    <dbReference type="NCBI Taxonomy" id="1461583"/>
    <lineage>
        <taxon>Bacteria</taxon>
        <taxon>Bacillati</taxon>
        <taxon>Bacillota</taxon>
        <taxon>Bacilli</taxon>
        <taxon>Bacillales</taxon>
        <taxon>Caryophanaceae</taxon>
        <taxon>Metalysinibacillus</taxon>
    </lineage>
</organism>
<reference evidence="2" key="1">
    <citation type="submission" date="2014-07" db="EMBL/GenBank/DDBJ databases">
        <authorList>
            <person name="Urmite Genomes Urmite Genomes"/>
        </authorList>
    </citation>
    <scope>NUCLEOTIDE SEQUENCE</scope>
    <source>
        <strain evidence="2">13S34_air</strain>
    </source>
</reference>
<evidence type="ECO:0000256" key="1">
    <source>
        <dbReference type="SAM" id="Phobius"/>
    </source>
</evidence>
<feature type="transmembrane region" description="Helical" evidence="1">
    <location>
        <begin position="79"/>
        <end position="103"/>
    </location>
</feature>
<keyword evidence="1" id="KW-0812">Transmembrane</keyword>
<name>A0A078M7A2_9BACL</name>
<dbReference type="HOGENOM" id="CLU_157896_0_0_9"/>
<dbReference type="PATRIC" id="fig|1461583.4.peg.1113"/>
<keyword evidence="1" id="KW-1133">Transmembrane helix</keyword>
<evidence type="ECO:0000313" key="2">
    <source>
        <dbReference type="EMBL" id="CEA02159.1"/>
    </source>
</evidence>
<feature type="transmembrane region" description="Helical" evidence="1">
    <location>
        <begin position="6"/>
        <end position="29"/>
    </location>
</feature>
<accession>A0A078M7A2</accession>
<dbReference type="InterPro" id="IPR008407">
    <property type="entry name" value="Brnchd-chn_aa_trnsp_AzlD"/>
</dbReference>